<evidence type="ECO:0000256" key="1">
    <source>
        <dbReference type="ARBA" id="ARBA00004141"/>
    </source>
</evidence>
<gene>
    <name evidence="9" type="ORF">SEMRO_1116_G242920.1</name>
</gene>
<dbReference type="PANTHER" id="PTHR13906">
    <property type="entry name" value="PORCUPINE"/>
    <property type="match status" value="1"/>
</dbReference>
<evidence type="ECO:0000256" key="4">
    <source>
        <dbReference type="ARBA" id="ARBA00022989"/>
    </source>
</evidence>
<feature type="transmembrane region" description="Helical" evidence="8">
    <location>
        <begin position="48"/>
        <end position="68"/>
    </location>
</feature>
<feature type="transmembrane region" description="Helical" evidence="8">
    <location>
        <begin position="414"/>
        <end position="438"/>
    </location>
</feature>
<dbReference type="OrthoDB" id="286734at2759"/>
<feature type="transmembrane region" description="Helical" evidence="8">
    <location>
        <begin position="498"/>
        <end position="514"/>
    </location>
</feature>
<sequence>MDQSLPKAFSFALHRFFGAFERLEPIVEWTVLIGPEYFLERYIVSSRAQVFLTMMLACYPFGLIMHLLPYGRIRHAYSFVVGSFLLQSCWGIHWIHTPVTCLISYAMLRLCPRDKVQQVVPTFVMFYLGMAHFQHQYTVTNVLGLDIYFTASHMILTQKIYMLAYNLHDGYLISTKKKEKMDCDTGRKQENDPTKSKADQEAEEALKAAQSCAQYALSECPSLLEFLGYTFCFSNVLVGPSYEYSYYRSACDGSNLYITKVNKNDGTTTRVLRGKQIPSNILPTLGPLFKAFLMISFASIFDRACNYRRLLTPWFHNLTAKQKHFYNWLTNFINRFKVYFTWCFAEGSNNIWYAGFNGYDEDGNSQGFTISRGADILQLETCESIKVGTKAWNTKTSQWLLKYVYIRNKNRLGIVYAVSAIWHGFFPGYYMLAVIIWLMSQCERLGRRKISPYFSPKKWSFYGVSYIVVLHSLGSYATTAFFLRSAENVMDNWRSHNYWGHIVLVLYYVIVSQFPDPPQHVVASCQAEKKALAQQGAKLELPQTSPHKSMSGRLGTATIDTMMMRTPPKDPARVRFTDETKYHDS</sequence>
<dbReference type="PANTHER" id="PTHR13906:SF4">
    <property type="entry name" value="LYSOPHOSPHOLIPID ACYLTRANSFERASE 6"/>
    <property type="match status" value="1"/>
</dbReference>
<accession>A0A9N8EGZ3</accession>
<keyword evidence="3 8" id="KW-0812">Transmembrane</keyword>
<reference evidence="9" key="1">
    <citation type="submission" date="2020-06" db="EMBL/GenBank/DDBJ databases">
        <authorList>
            <consortium name="Plant Systems Biology data submission"/>
        </authorList>
    </citation>
    <scope>NUCLEOTIDE SEQUENCE</scope>
    <source>
        <strain evidence="9">D6</strain>
    </source>
</reference>
<organism evidence="9 10">
    <name type="scientific">Seminavis robusta</name>
    <dbReference type="NCBI Taxonomy" id="568900"/>
    <lineage>
        <taxon>Eukaryota</taxon>
        <taxon>Sar</taxon>
        <taxon>Stramenopiles</taxon>
        <taxon>Ochrophyta</taxon>
        <taxon>Bacillariophyta</taxon>
        <taxon>Bacillariophyceae</taxon>
        <taxon>Bacillariophycidae</taxon>
        <taxon>Naviculales</taxon>
        <taxon>Naviculaceae</taxon>
        <taxon>Seminavis</taxon>
    </lineage>
</organism>
<comment type="subcellular location">
    <subcellularLocation>
        <location evidence="1">Membrane</location>
        <topology evidence="1">Multi-pass membrane protein</topology>
    </subcellularLocation>
</comment>
<evidence type="ECO:0000256" key="7">
    <source>
        <dbReference type="SAM" id="MobiDB-lite"/>
    </source>
</evidence>
<name>A0A9N8EGZ3_9STRA</name>
<dbReference type="EMBL" id="CAICTM010001114">
    <property type="protein sequence ID" value="CAB9520578.1"/>
    <property type="molecule type" value="Genomic_DNA"/>
</dbReference>
<protein>
    <submittedName>
        <fullName evidence="9">Bound O-acyltransferase domain-containing protein 2</fullName>
    </submittedName>
</protein>
<proteinExistence type="predicted"/>
<keyword evidence="10" id="KW-1185">Reference proteome</keyword>
<keyword evidence="4 8" id="KW-1133">Transmembrane helix</keyword>
<evidence type="ECO:0000313" key="9">
    <source>
        <dbReference type="EMBL" id="CAB9520578.1"/>
    </source>
</evidence>
<dbReference type="AlphaFoldDB" id="A0A9N8EGZ3"/>
<dbReference type="InterPro" id="IPR004299">
    <property type="entry name" value="MBOAT_fam"/>
</dbReference>
<keyword evidence="6" id="KW-0012">Acyltransferase</keyword>
<evidence type="ECO:0000256" key="6">
    <source>
        <dbReference type="ARBA" id="ARBA00023315"/>
    </source>
</evidence>
<keyword evidence="5 8" id="KW-0472">Membrane</keyword>
<feature type="compositionally biased region" description="Basic and acidic residues" evidence="7">
    <location>
        <begin position="567"/>
        <end position="585"/>
    </location>
</feature>
<evidence type="ECO:0000256" key="5">
    <source>
        <dbReference type="ARBA" id="ARBA00023136"/>
    </source>
</evidence>
<keyword evidence="2" id="KW-0808">Transferase</keyword>
<evidence type="ECO:0000313" key="10">
    <source>
        <dbReference type="Proteomes" id="UP001153069"/>
    </source>
</evidence>
<dbReference type="InterPro" id="IPR049941">
    <property type="entry name" value="LPLAT_7/PORCN-like"/>
</dbReference>
<comment type="caution">
    <text evidence="9">The sequence shown here is derived from an EMBL/GenBank/DDBJ whole genome shotgun (WGS) entry which is preliminary data.</text>
</comment>
<evidence type="ECO:0000256" key="3">
    <source>
        <dbReference type="ARBA" id="ARBA00022692"/>
    </source>
</evidence>
<feature type="transmembrane region" description="Helical" evidence="8">
    <location>
        <begin position="75"/>
        <end position="95"/>
    </location>
</feature>
<dbReference type="GO" id="GO:0016020">
    <property type="term" value="C:membrane"/>
    <property type="evidence" value="ECO:0007669"/>
    <property type="project" value="UniProtKB-SubCell"/>
</dbReference>
<dbReference type="GO" id="GO:0016746">
    <property type="term" value="F:acyltransferase activity"/>
    <property type="evidence" value="ECO:0007669"/>
    <property type="project" value="UniProtKB-KW"/>
</dbReference>
<dbReference type="Proteomes" id="UP001153069">
    <property type="component" value="Unassembled WGS sequence"/>
</dbReference>
<feature type="region of interest" description="Disordered" evidence="7">
    <location>
        <begin position="563"/>
        <end position="585"/>
    </location>
</feature>
<evidence type="ECO:0000256" key="8">
    <source>
        <dbReference type="SAM" id="Phobius"/>
    </source>
</evidence>
<feature type="transmembrane region" description="Helical" evidence="8">
    <location>
        <begin position="459"/>
        <end position="478"/>
    </location>
</feature>
<evidence type="ECO:0000256" key="2">
    <source>
        <dbReference type="ARBA" id="ARBA00022679"/>
    </source>
</evidence>
<dbReference type="GO" id="GO:0030258">
    <property type="term" value="P:lipid modification"/>
    <property type="evidence" value="ECO:0007669"/>
    <property type="project" value="TreeGrafter"/>
</dbReference>
<dbReference type="Pfam" id="PF03062">
    <property type="entry name" value="MBOAT"/>
    <property type="match status" value="1"/>
</dbReference>